<gene>
    <name evidence="1" type="ORF">ACFFSA_26425</name>
</gene>
<evidence type="ECO:0008006" key="3">
    <source>
        <dbReference type="Google" id="ProtNLM"/>
    </source>
</evidence>
<protein>
    <recommendedName>
        <fullName evidence="3">WXG100 family type VII secretion target</fullName>
    </recommendedName>
</protein>
<name>A0ABV5S4P8_9ACTN</name>
<dbReference type="Proteomes" id="UP001589532">
    <property type="component" value="Unassembled WGS sequence"/>
</dbReference>
<evidence type="ECO:0000313" key="1">
    <source>
        <dbReference type="EMBL" id="MFB9626639.1"/>
    </source>
</evidence>
<reference evidence="1 2" key="1">
    <citation type="submission" date="2024-09" db="EMBL/GenBank/DDBJ databases">
        <authorList>
            <person name="Sun Q."/>
            <person name="Mori K."/>
        </authorList>
    </citation>
    <scope>NUCLEOTIDE SEQUENCE [LARGE SCALE GENOMIC DNA]</scope>
    <source>
        <strain evidence="1 2">JCM 3143</strain>
    </source>
</reference>
<comment type="caution">
    <text evidence="1">The sequence shown here is derived from an EMBL/GenBank/DDBJ whole genome shotgun (WGS) entry which is preliminary data.</text>
</comment>
<proteinExistence type="predicted"/>
<sequence length="103" mass="10738">MTGLEIALGAVGQDASRIRTHAEEHNAALNPLVQRGDGVSSWGDDGMFGMFTAIYADARETSMAALTALSTTVGETGDGLARVVRNTSEAEAANAQNADGIWR</sequence>
<dbReference type="RefSeq" id="WP_345000810.1">
    <property type="nucleotide sequence ID" value="NZ_BAAAXV010000009.1"/>
</dbReference>
<accession>A0ABV5S4P8</accession>
<keyword evidence="2" id="KW-1185">Reference proteome</keyword>
<evidence type="ECO:0000313" key="2">
    <source>
        <dbReference type="Proteomes" id="UP001589532"/>
    </source>
</evidence>
<organism evidence="1 2">
    <name type="scientific">Nonomuraea helvata</name>
    <dbReference type="NCBI Taxonomy" id="37484"/>
    <lineage>
        <taxon>Bacteria</taxon>
        <taxon>Bacillati</taxon>
        <taxon>Actinomycetota</taxon>
        <taxon>Actinomycetes</taxon>
        <taxon>Streptosporangiales</taxon>
        <taxon>Streptosporangiaceae</taxon>
        <taxon>Nonomuraea</taxon>
    </lineage>
</organism>
<dbReference type="EMBL" id="JBHMBW010000023">
    <property type="protein sequence ID" value="MFB9626639.1"/>
    <property type="molecule type" value="Genomic_DNA"/>
</dbReference>